<dbReference type="PANTHER" id="PTHR43166:SF9">
    <property type="entry name" value="GLUTAMATE_ASPARTATE IMPORT ATP-BINDING PROTEIN GLTL"/>
    <property type="match status" value="1"/>
</dbReference>
<keyword evidence="3" id="KW-0813">Transport</keyword>
<dbReference type="PANTHER" id="PTHR43166">
    <property type="entry name" value="AMINO ACID IMPORT ATP-BINDING PROTEIN"/>
    <property type="match status" value="1"/>
</dbReference>
<dbReference type="PROSITE" id="PS50893">
    <property type="entry name" value="ABC_TRANSPORTER_2"/>
    <property type="match status" value="1"/>
</dbReference>
<proteinExistence type="inferred from homology"/>
<dbReference type="EMBL" id="FMSV02000531">
    <property type="protein sequence ID" value="SEH07472.1"/>
    <property type="molecule type" value="Genomic_DNA"/>
</dbReference>
<evidence type="ECO:0000256" key="5">
    <source>
        <dbReference type="ARBA" id="ARBA00023136"/>
    </source>
</evidence>
<reference evidence="7 8" key="1">
    <citation type="submission" date="2016-10" db="EMBL/GenBank/DDBJ databases">
        <authorList>
            <person name="de Groot N.N."/>
        </authorList>
    </citation>
    <scope>NUCLEOTIDE SEQUENCE [LARGE SCALE GENOMIC DNA]</scope>
    <source>
        <strain evidence="7">MBHS1</strain>
    </source>
</reference>
<keyword evidence="8" id="KW-1185">Reference proteome</keyword>
<evidence type="ECO:0000259" key="6">
    <source>
        <dbReference type="PROSITE" id="PS50893"/>
    </source>
</evidence>
<dbReference type="AlphaFoldDB" id="A0A1H6FBK1"/>
<keyword evidence="7" id="KW-0547">Nucleotide-binding</keyword>
<dbReference type="GO" id="GO:0005524">
    <property type="term" value="F:ATP binding"/>
    <property type="evidence" value="ECO:0007669"/>
    <property type="project" value="UniProtKB-KW"/>
</dbReference>
<protein>
    <submittedName>
        <fullName evidence="7">Glutamine transport ATP-binding protein GlnQ</fullName>
        <ecNumber evidence="7">3.6.3.-</ecNumber>
    </submittedName>
</protein>
<dbReference type="Proteomes" id="UP000236724">
    <property type="component" value="Unassembled WGS sequence"/>
</dbReference>
<evidence type="ECO:0000256" key="2">
    <source>
        <dbReference type="ARBA" id="ARBA00005417"/>
    </source>
</evidence>
<evidence type="ECO:0000313" key="7">
    <source>
        <dbReference type="EMBL" id="SEH07472.1"/>
    </source>
</evidence>
<accession>A0A1H6FBK1</accession>
<keyword evidence="7" id="KW-0378">Hydrolase</keyword>
<organism evidence="7 8">
    <name type="scientific">Candidatus Venteria ishoeyi</name>
    <dbReference type="NCBI Taxonomy" id="1899563"/>
    <lineage>
        <taxon>Bacteria</taxon>
        <taxon>Pseudomonadati</taxon>
        <taxon>Pseudomonadota</taxon>
        <taxon>Gammaproteobacteria</taxon>
        <taxon>Thiotrichales</taxon>
        <taxon>Thiotrichaceae</taxon>
        <taxon>Venteria</taxon>
    </lineage>
</organism>
<dbReference type="InterPro" id="IPR003439">
    <property type="entry name" value="ABC_transporter-like_ATP-bd"/>
</dbReference>
<dbReference type="Gene3D" id="3.40.50.300">
    <property type="entry name" value="P-loop containing nucleotide triphosphate hydrolases"/>
    <property type="match status" value="1"/>
</dbReference>
<comment type="subcellular location">
    <subcellularLocation>
        <location evidence="1">Cell inner membrane</location>
        <topology evidence="1">Peripheral membrane protein</topology>
    </subcellularLocation>
</comment>
<dbReference type="GO" id="GO:0005886">
    <property type="term" value="C:plasma membrane"/>
    <property type="evidence" value="ECO:0007669"/>
    <property type="project" value="UniProtKB-SubCell"/>
</dbReference>
<sequence>MTENKPVQSNKILVEARGLVPHAETSDMILPPLDCQIPAGSITCLIGPFGIAKEAYLRALACIEVPAAGELHLLGNACTYLSPEQWRELRQHAVYILRDAPLLSSYNAFLNVMLPALYHHLADHAQVEEKARRLIQETGIQCDVSVLPAYLDEYQRRCLAITRGLMLDPDVLFIDDTFRQLEHEECQLMGNYLTHLVRDHGLAVVTSTFDLTLARKQADLIIFLTRKHIRCYDSWQAMLDSDDEEVHNFLSNAMN</sequence>
<dbReference type="SUPFAM" id="SSF52540">
    <property type="entry name" value="P-loop containing nucleoside triphosphate hydrolases"/>
    <property type="match status" value="1"/>
</dbReference>
<evidence type="ECO:0000313" key="8">
    <source>
        <dbReference type="Proteomes" id="UP000236724"/>
    </source>
</evidence>
<keyword evidence="7" id="KW-0067">ATP-binding</keyword>
<dbReference type="InterPro" id="IPR027417">
    <property type="entry name" value="P-loop_NTPase"/>
</dbReference>
<comment type="similarity">
    <text evidence="2">Belongs to the ABC transporter superfamily.</text>
</comment>
<evidence type="ECO:0000256" key="3">
    <source>
        <dbReference type="ARBA" id="ARBA00022448"/>
    </source>
</evidence>
<name>A0A1H6FBK1_9GAMM</name>
<evidence type="ECO:0000256" key="4">
    <source>
        <dbReference type="ARBA" id="ARBA00022475"/>
    </source>
</evidence>
<feature type="domain" description="ABC transporter" evidence="6">
    <location>
        <begin position="14"/>
        <end position="251"/>
    </location>
</feature>
<keyword evidence="4" id="KW-1003">Cell membrane</keyword>
<gene>
    <name evidence="7" type="primary">glnQ</name>
    <name evidence="7" type="ORF">MBHS_03347</name>
</gene>
<dbReference type="RefSeq" id="WP_103921119.1">
    <property type="nucleotide sequence ID" value="NZ_FMSV02000531.1"/>
</dbReference>
<dbReference type="InterPro" id="IPR050086">
    <property type="entry name" value="MetN_ABC_transporter-like"/>
</dbReference>
<dbReference type="OrthoDB" id="9780942at2"/>
<dbReference type="EC" id="3.6.3.-" evidence="7"/>
<dbReference type="Pfam" id="PF00005">
    <property type="entry name" value="ABC_tran"/>
    <property type="match status" value="1"/>
</dbReference>
<keyword evidence="5" id="KW-0472">Membrane</keyword>
<dbReference type="GO" id="GO:0016887">
    <property type="term" value="F:ATP hydrolysis activity"/>
    <property type="evidence" value="ECO:0007669"/>
    <property type="project" value="InterPro"/>
</dbReference>
<evidence type="ECO:0000256" key="1">
    <source>
        <dbReference type="ARBA" id="ARBA00004417"/>
    </source>
</evidence>